<dbReference type="EMBL" id="LSSL01000673">
    <property type="protein sequence ID" value="OLY83980.1"/>
    <property type="molecule type" value="Genomic_DNA"/>
</dbReference>
<feature type="compositionally biased region" description="Basic and acidic residues" evidence="1">
    <location>
        <begin position="1"/>
        <end position="13"/>
    </location>
</feature>
<gene>
    <name evidence="2" type="ORF">AYI68_g1862</name>
</gene>
<evidence type="ECO:0000256" key="1">
    <source>
        <dbReference type="SAM" id="MobiDB-lite"/>
    </source>
</evidence>
<dbReference type="STRING" id="133383.A0A1R0H490"/>
<dbReference type="Proteomes" id="UP000187455">
    <property type="component" value="Unassembled WGS sequence"/>
</dbReference>
<evidence type="ECO:0000313" key="2">
    <source>
        <dbReference type="EMBL" id="OLY83980.1"/>
    </source>
</evidence>
<accession>A0A1R0H490</accession>
<feature type="non-terminal residue" evidence="2">
    <location>
        <position position="1"/>
    </location>
</feature>
<protein>
    <submittedName>
        <fullName evidence="2">Uncharacterized protein</fullName>
    </submittedName>
</protein>
<sequence length="266" mass="29848">AVLGRPVHERADVGGESSKSTGRFSGQLCVRGRNNRQQSSSGHDRFREWEWQRQWWRWRWRWCETNPRGEAANPKVLETVPAIVATRKARTHAVCDAGRDERLELAAVPEILLEAGGGHNARTVRNPAERMYHDPARTRPCQERRRAEPVPARDVPIRHPDVVNKGVPEEPRVFARVQHVPPQARAPACRRVPVAQCHPARLAPAPQAHPQRTRTSGKTGVVVGKGASNKLWFDDSHFGARMHNILASDILQTIALHILSNPSNFG</sequence>
<organism evidence="2 3">
    <name type="scientific">Smittium mucronatum</name>
    <dbReference type="NCBI Taxonomy" id="133383"/>
    <lineage>
        <taxon>Eukaryota</taxon>
        <taxon>Fungi</taxon>
        <taxon>Fungi incertae sedis</taxon>
        <taxon>Zoopagomycota</taxon>
        <taxon>Kickxellomycotina</taxon>
        <taxon>Harpellomycetes</taxon>
        <taxon>Harpellales</taxon>
        <taxon>Legeriomycetaceae</taxon>
        <taxon>Smittium</taxon>
    </lineage>
</organism>
<comment type="caution">
    <text evidence="2">The sequence shown here is derived from an EMBL/GenBank/DDBJ whole genome shotgun (WGS) entry which is preliminary data.</text>
</comment>
<keyword evidence="3" id="KW-1185">Reference proteome</keyword>
<dbReference type="OrthoDB" id="1600564at2759"/>
<reference evidence="2 3" key="1">
    <citation type="journal article" date="2016" name="Mol. Biol. Evol.">
        <title>Genome-Wide Survey of Gut Fungi (Harpellales) Reveals the First Horizontally Transferred Ubiquitin Gene from a Mosquito Host.</title>
        <authorList>
            <person name="Wang Y."/>
            <person name="White M.M."/>
            <person name="Kvist S."/>
            <person name="Moncalvo J.M."/>
        </authorList>
    </citation>
    <scope>NUCLEOTIDE SEQUENCE [LARGE SCALE GENOMIC DNA]</scope>
    <source>
        <strain evidence="2 3">ALG-7-W6</strain>
    </source>
</reference>
<dbReference type="AlphaFoldDB" id="A0A1R0H490"/>
<evidence type="ECO:0000313" key="3">
    <source>
        <dbReference type="Proteomes" id="UP000187455"/>
    </source>
</evidence>
<feature type="region of interest" description="Disordered" evidence="1">
    <location>
        <begin position="1"/>
        <end position="44"/>
    </location>
</feature>
<name>A0A1R0H490_9FUNG</name>
<proteinExistence type="predicted"/>